<keyword evidence="2" id="KW-1185">Reference proteome</keyword>
<proteinExistence type="predicted"/>
<dbReference type="Proteomes" id="UP001589833">
    <property type="component" value="Unassembled WGS sequence"/>
</dbReference>
<reference evidence="1 2" key="1">
    <citation type="submission" date="2024-09" db="EMBL/GenBank/DDBJ databases">
        <authorList>
            <person name="Sun Q."/>
            <person name="Mori K."/>
        </authorList>
    </citation>
    <scope>NUCLEOTIDE SEQUENCE [LARGE SCALE GENOMIC DNA]</scope>
    <source>
        <strain evidence="1 2">NCAIM B.02301</strain>
    </source>
</reference>
<protein>
    <recommendedName>
        <fullName evidence="3">IDEAL domain-containing protein</fullName>
    </recommendedName>
</protein>
<dbReference type="RefSeq" id="WP_273840384.1">
    <property type="nucleotide sequence ID" value="NZ_JAQQWT010000002.1"/>
</dbReference>
<evidence type="ECO:0000313" key="1">
    <source>
        <dbReference type="EMBL" id="MFC0560174.1"/>
    </source>
</evidence>
<gene>
    <name evidence="1" type="ORF">ACFFH4_14115</name>
</gene>
<evidence type="ECO:0008006" key="3">
    <source>
        <dbReference type="Google" id="ProtNLM"/>
    </source>
</evidence>
<organism evidence="1 2">
    <name type="scientific">Halalkalibacter alkalisediminis</name>
    <dbReference type="NCBI Taxonomy" id="935616"/>
    <lineage>
        <taxon>Bacteria</taxon>
        <taxon>Bacillati</taxon>
        <taxon>Bacillota</taxon>
        <taxon>Bacilli</taxon>
        <taxon>Bacillales</taxon>
        <taxon>Bacillaceae</taxon>
        <taxon>Halalkalibacter</taxon>
    </lineage>
</organism>
<sequence>MRFFARFSNIYLEVNLSMIYTFLKQIKETYSYKWVRKTDYRVLIIFGDENYELPFREKDSKVFLSIQELTTNDRTFALTLNQLLFKARKKQLEIPTIKEKRSSRTKKINHDQLTRNKNLNKKDQKKQVTLSNINQPTEYAIQSEIDYLLMDLYEAMQIQDEERMSWCKERLQEMIRLKGNEIH</sequence>
<evidence type="ECO:0000313" key="2">
    <source>
        <dbReference type="Proteomes" id="UP001589833"/>
    </source>
</evidence>
<name>A0ABV6NHD2_9BACI</name>
<dbReference type="EMBL" id="JBHLTR010000017">
    <property type="protein sequence ID" value="MFC0560174.1"/>
    <property type="molecule type" value="Genomic_DNA"/>
</dbReference>
<comment type="caution">
    <text evidence="1">The sequence shown here is derived from an EMBL/GenBank/DDBJ whole genome shotgun (WGS) entry which is preliminary data.</text>
</comment>
<accession>A0ABV6NHD2</accession>